<evidence type="ECO:0000313" key="2">
    <source>
        <dbReference type="EMBL" id="MBF0598239.1"/>
    </source>
</evidence>
<dbReference type="SUPFAM" id="SSF53807">
    <property type="entry name" value="Helical backbone' metal receptor"/>
    <property type="match status" value="1"/>
</dbReference>
<dbReference type="RefSeq" id="WP_194183819.1">
    <property type="nucleotide sequence ID" value="NZ_JADGIK010000011.1"/>
</dbReference>
<reference evidence="2" key="1">
    <citation type="submission" date="2020-10" db="EMBL/GenBank/DDBJ databases">
        <authorList>
            <person name="Lu T."/>
            <person name="Wang Q."/>
            <person name="Han X."/>
        </authorList>
    </citation>
    <scope>NUCLEOTIDE SEQUENCE</scope>
    <source>
        <strain evidence="2">WQ 117</strain>
    </source>
</reference>
<dbReference type="PANTHER" id="PTHR30535:SF34">
    <property type="entry name" value="MOLYBDATE-BINDING PROTEIN MOLA"/>
    <property type="match status" value="1"/>
</dbReference>
<dbReference type="InterPro" id="IPR050902">
    <property type="entry name" value="ABC_Transporter_SBP"/>
</dbReference>
<gene>
    <name evidence="2" type="ORF">IM532_12450</name>
</gene>
<proteinExistence type="predicted"/>
<keyword evidence="3" id="KW-1185">Reference proteome</keyword>
<evidence type="ECO:0000259" key="1">
    <source>
        <dbReference type="PROSITE" id="PS50983"/>
    </source>
</evidence>
<dbReference type="PANTHER" id="PTHR30535">
    <property type="entry name" value="VITAMIN B12-BINDING PROTEIN"/>
    <property type="match status" value="1"/>
</dbReference>
<dbReference type="PROSITE" id="PS50983">
    <property type="entry name" value="FE_B12_PBP"/>
    <property type="match status" value="1"/>
</dbReference>
<sequence>MFTPHYPQRIICLTEEGTEVLYAIGQESRLVGISGFTYRPPQARKEKPKVSTFLDAKFDEIIALKPDLVIGYSDMQAEIAAELIRRGIEVYIFNHHTVQGILDFILKFSSLLGNKKEGQILLDKYQRNLEDAYRIGQQLPFSPIVFFEEWDEPIMSGSTWVMELIEICGGKISLPELKPHFHAKNRITTHEEYILSNPELILGSWCGKMFKPEKVKQREGFDQITAVKHNQIFEIKSELILQPGPAALTDGLKQLKNIIHQCSDFYNPLQ</sequence>
<dbReference type="AlphaFoldDB" id="A0A8J7FRG4"/>
<dbReference type="Pfam" id="PF01497">
    <property type="entry name" value="Peripla_BP_2"/>
    <property type="match status" value="1"/>
</dbReference>
<dbReference type="GO" id="GO:0071281">
    <property type="term" value="P:cellular response to iron ion"/>
    <property type="evidence" value="ECO:0007669"/>
    <property type="project" value="TreeGrafter"/>
</dbReference>
<dbReference type="Gene3D" id="3.40.50.1980">
    <property type="entry name" value="Nitrogenase molybdenum iron protein domain"/>
    <property type="match status" value="2"/>
</dbReference>
<dbReference type="EMBL" id="JADGIK010000011">
    <property type="protein sequence ID" value="MBF0598239.1"/>
    <property type="molecule type" value="Genomic_DNA"/>
</dbReference>
<organism evidence="2 3">
    <name type="scientific">Faecalibacter rhinopitheci</name>
    <dbReference type="NCBI Taxonomy" id="2779678"/>
    <lineage>
        <taxon>Bacteria</taxon>
        <taxon>Pseudomonadati</taxon>
        <taxon>Bacteroidota</taxon>
        <taxon>Flavobacteriia</taxon>
        <taxon>Flavobacteriales</taxon>
        <taxon>Weeksellaceae</taxon>
        <taxon>Faecalibacter</taxon>
    </lineage>
</organism>
<accession>A0A8J7FRG4</accession>
<name>A0A8J7FRG4_9FLAO</name>
<protein>
    <submittedName>
        <fullName evidence="2">ABC transporter substrate-binding protein</fullName>
    </submittedName>
</protein>
<feature type="domain" description="Fe/B12 periplasmic-binding" evidence="1">
    <location>
        <begin position="9"/>
        <end position="263"/>
    </location>
</feature>
<dbReference type="Proteomes" id="UP000608754">
    <property type="component" value="Unassembled WGS sequence"/>
</dbReference>
<dbReference type="InterPro" id="IPR002491">
    <property type="entry name" value="ABC_transptr_periplasmic_BD"/>
</dbReference>
<comment type="caution">
    <text evidence="2">The sequence shown here is derived from an EMBL/GenBank/DDBJ whole genome shotgun (WGS) entry which is preliminary data.</text>
</comment>
<evidence type="ECO:0000313" key="3">
    <source>
        <dbReference type="Proteomes" id="UP000608754"/>
    </source>
</evidence>